<dbReference type="GO" id="GO:0005886">
    <property type="term" value="C:plasma membrane"/>
    <property type="evidence" value="ECO:0007669"/>
    <property type="project" value="UniProtKB-SubCell"/>
</dbReference>
<evidence type="ECO:0000256" key="3">
    <source>
        <dbReference type="ARBA" id="ARBA00022475"/>
    </source>
</evidence>
<keyword evidence="4 7" id="KW-0812">Transmembrane</keyword>
<protein>
    <submittedName>
        <fullName evidence="9">Oligogalacturonide transport system permease protein</fullName>
    </submittedName>
</protein>
<gene>
    <name evidence="9" type="ORF">EDC19_2635</name>
</gene>
<accession>A0A4R1M6T8</accession>
<reference evidence="9 10" key="1">
    <citation type="submission" date="2019-03" db="EMBL/GenBank/DDBJ databases">
        <title>Genomic Encyclopedia of Type Strains, Phase IV (KMG-IV): sequencing the most valuable type-strain genomes for metagenomic binning, comparative biology and taxonomic classification.</title>
        <authorList>
            <person name="Goeker M."/>
        </authorList>
    </citation>
    <scope>NUCLEOTIDE SEQUENCE [LARGE SCALE GENOMIC DNA]</scope>
    <source>
        <strain evidence="9 10">DSM 24176</strain>
    </source>
</reference>
<evidence type="ECO:0000256" key="4">
    <source>
        <dbReference type="ARBA" id="ARBA00022692"/>
    </source>
</evidence>
<comment type="similarity">
    <text evidence="7">Belongs to the binding-protein-dependent transport system permease family.</text>
</comment>
<dbReference type="AlphaFoldDB" id="A0A4R1M6T8"/>
<feature type="transmembrane region" description="Helical" evidence="7">
    <location>
        <begin position="200"/>
        <end position="219"/>
    </location>
</feature>
<dbReference type="PROSITE" id="PS50928">
    <property type="entry name" value="ABC_TM1"/>
    <property type="match status" value="1"/>
</dbReference>
<dbReference type="CDD" id="cd06261">
    <property type="entry name" value="TM_PBP2"/>
    <property type="match status" value="1"/>
</dbReference>
<keyword evidence="6 7" id="KW-0472">Membrane</keyword>
<dbReference type="InterPro" id="IPR000515">
    <property type="entry name" value="MetI-like"/>
</dbReference>
<dbReference type="GO" id="GO:0055085">
    <property type="term" value="P:transmembrane transport"/>
    <property type="evidence" value="ECO:0007669"/>
    <property type="project" value="InterPro"/>
</dbReference>
<keyword evidence="5 7" id="KW-1133">Transmembrane helix</keyword>
<dbReference type="InterPro" id="IPR035906">
    <property type="entry name" value="MetI-like_sf"/>
</dbReference>
<sequence>MDDMSNRKIAPYIFLIPWVIGMLIFRLYPFANSLRLSFMRYRLMSPNNRFIGLDNYIRMFTTDRTFKLSLEATLKYVLLTVPLVLVFSLFVAFVLNFKLKFINFFRTAYYIPSILGGNVAIVTLWQFLFETRGLINTLITSLGGTPVRWYTDPNLAMLVMSLLRAWQFGSTMVIFLAALQNVPKSLYEAGAIDGASKLRMFFAITIPIITPVILFNFVMRTVNAFQEFNSSYLITQGGPNYATYLLNVYIYETAFRRNLNMGYASALSWVLFVLIMILTAIVFRSSKYWVHYSD</sequence>
<dbReference type="SUPFAM" id="SSF160964">
    <property type="entry name" value="MalF N-terminal region-like"/>
    <property type="match status" value="1"/>
</dbReference>
<dbReference type="EMBL" id="SMGQ01000017">
    <property type="protein sequence ID" value="TCK87988.1"/>
    <property type="molecule type" value="Genomic_DNA"/>
</dbReference>
<feature type="transmembrane region" description="Helical" evidence="7">
    <location>
        <begin position="109"/>
        <end position="128"/>
    </location>
</feature>
<evidence type="ECO:0000256" key="1">
    <source>
        <dbReference type="ARBA" id="ARBA00004651"/>
    </source>
</evidence>
<keyword evidence="10" id="KW-1185">Reference proteome</keyword>
<dbReference type="SUPFAM" id="SSF161098">
    <property type="entry name" value="MetI-like"/>
    <property type="match status" value="1"/>
</dbReference>
<keyword evidence="3" id="KW-1003">Cell membrane</keyword>
<dbReference type="InterPro" id="IPR051393">
    <property type="entry name" value="ABC_transporter_permease"/>
</dbReference>
<comment type="subcellular location">
    <subcellularLocation>
        <location evidence="1 7">Cell membrane</location>
        <topology evidence="1 7">Multi-pass membrane protein</topology>
    </subcellularLocation>
</comment>
<comment type="caution">
    <text evidence="9">The sequence shown here is derived from an EMBL/GenBank/DDBJ whole genome shotgun (WGS) entry which is preliminary data.</text>
</comment>
<evidence type="ECO:0000313" key="10">
    <source>
        <dbReference type="Proteomes" id="UP000294545"/>
    </source>
</evidence>
<evidence type="ECO:0000259" key="8">
    <source>
        <dbReference type="PROSITE" id="PS50928"/>
    </source>
</evidence>
<feature type="transmembrane region" description="Helical" evidence="7">
    <location>
        <begin position="261"/>
        <end position="283"/>
    </location>
</feature>
<evidence type="ECO:0000313" key="9">
    <source>
        <dbReference type="EMBL" id="TCK87988.1"/>
    </source>
</evidence>
<evidence type="ECO:0000256" key="5">
    <source>
        <dbReference type="ARBA" id="ARBA00022989"/>
    </source>
</evidence>
<feature type="transmembrane region" description="Helical" evidence="7">
    <location>
        <begin position="155"/>
        <end position="179"/>
    </location>
</feature>
<dbReference type="PANTHER" id="PTHR30193">
    <property type="entry name" value="ABC TRANSPORTER PERMEASE PROTEIN"/>
    <property type="match status" value="1"/>
</dbReference>
<feature type="domain" description="ABC transmembrane type-1" evidence="8">
    <location>
        <begin position="70"/>
        <end position="282"/>
    </location>
</feature>
<dbReference type="PANTHER" id="PTHR30193:SF1">
    <property type="entry name" value="ABC TRANSPORTER PERMEASE PROTEIN YESP-RELATED"/>
    <property type="match status" value="1"/>
</dbReference>
<keyword evidence="2 7" id="KW-0813">Transport</keyword>
<dbReference type="Pfam" id="PF00528">
    <property type="entry name" value="BPD_transp_1"/>
    <property type="match status" value="1"/>
</dbReference>
<evidence type="ECO:0000256" key="2">
    <source>
        <dbReference type="ARBA" id="ARBA00022448"/>
    </source>
</evidence>
<evidence type="ECO:0000256" key="7">
    <source>
        <dbReference type="RuleBase" id="RU363032"/>
    </source>
</evidence>
<name>A0A4R1M6T8_9FIRM</name>
<feature type="transmembrane region" description="Helical" evidence="7">
    <location>
        <begin position="76"/>
        <end position="97"/>
    </location>
</feature>
<evidence type="ECO:0000256" key="6">
    <source>
        <dbReference type="ARBA" id="ARBA00023136"/>
    </source>
</evidence>
<proteinExistence type="inferred from homology"/>
<organism evidence="9 10">
    <name type="scientific">Natranaerovirga hydrolytica</name>
    <dbReference type="NCBI Taxonomy" id="680378"/>
    <lineage>
        <taxon>Bacteria</taxon>
        <taxon>Bacillati</taxon>
        <taxon>Bacillota</taxon>
        <taxon>Clostridia</taxon>
        <taxon>Lachnospirales</taxon>
        <taxon>Natranaerovirgaceae</taxon>
        <taxon>Natranaerovirga</taxon>
    </lineage>
</organism>
<feature type="transmembrane region" description="Helical" evidence="7">
    <location>
        <begin position="12"/>
        <end position="31"/>
    </location>
</feature>
<dbReference type="Proteomes" id="UP000294545">
    <property type="component" value="Unassembled WGS sequence"/>
</dbReference>
<dbReference type="Gene3D" id="1.10.3720.10">
    <property type="entry name" value="MetI-like"/>
    <property type="match status" value="1"/>
</dbReference>